<sequence>MLLSNGKQKELYLQARCILQREMPKLVEELMRILVQHKQCFAPEYMSFRSCVEDAVYDESFISVEDNVADSPSSGDDSGSSSDNSLVNLVQPEAISSIKSIANVMFASEHEKEFCQSFVNVRKDALEEYLVILKASLAYSTDLKE</sequence>
<dbReference type="PANTHER" id="PTHR12542:SF92">
    <property type="entry name" value="EXOCYST COMPLEX COMPONENT EXO70E2"/>
    <property type="match status" value="1"/>
</dbReference>
<name>A0AAN7QU85_TRANT</name>
<gene>
    <name evidence="1" type="ORF">SAY86_006390</name>
</gene>
<organism evidence="1 2">
    <name type="scientific">Trapa natans</name>
    <name type="common">Water chestnut</name>
    <dbReference type="NCBI Taxonomy" id="22666"/>
    <lineage>
        <taxon>Eukaryota</taxon>
        <taxon>Viridiplantae</taxon>
        <taxon>Streptophyta</taxon>
        <taxon>Embryophyta</taxon>
        <taxon>Tracheophyta</taxon>
        <taxon>Spermatophyta</taxon>
        <taxon>Magnoliopsida</taxon>
        <taxon>eudicotyledons</taxon>
        <taxon>Gunneridae</taxon>
        <taxon>Pentapetalae</taxon>
        <taxon>rosids</taxon>
        <taxon>malvids</taxon>
        <taxon>Myrtales</taxon>
        <taxon>Lythraceae</taxon>
        <taxon>Trapa</taxon>
    </lineage>
</organism>
<evidence type="ECO:0000313" key="1">
    <source>
        <dbReference type="EMBL" id="KAK4778862.1"/>
    </source>
</evidence>
<dbReference type="AlphaFoldDB" id="A0AAN7QU85"/>
<dbReference type="GO" id="GO:0006887">
    <property type="term" value="P:exocytosis"/>
    <property type="evidence" value="ECO:0007669"/>
    <property type="project" value="InterPro"/>
</dbReference>
<proteinExistence type="predicted"/>
<dbReference type="Gene3D" id="1.20.1280.170">
    <property type="entry name" value="Exocyst complex component Exo70"/>
    <property type="match status" value="1"/>
</dbReference>
<dbReference type="GO" id="GO:0000145">
    <property type="term" value="C:exocyst"/>
    <property type="evidence" value="ECO:0007669"/>
    <property type="project" value="InterPro"/>
</dbReference>
<comment type="caution">
    <text evidence="1">The sequence shown here is derived from an EMBL/GenBank/DDBJ whole genome shotgun (WGS) entry which is preliminary data.</text>
</comment>
<dbReference type="Proteomes" id="UP001346149">
    <property type="component" value="Unassembled WGS sequence"/>
</dbReference>
<dbReference type="InterPro" id="IPR004140">
    <property type="entry name" value="Exo70"/>
</dbReference>
<keyword evidence="2" id="KW-1185">Reference proteome</keyword>
<dbReference type="PANTHER" id="PTHR12542">
    <property type="entry name" value="EXOCYST COMPLEX PROTEIN EXO70"/>
    <property type="match status" value="1"/>
</dbReference>
<dbReference type="EMBL" id="JAXQNO010000017">
    <property type="protein sequence ID" value="KAK4778862.1"/>
    <property type="molecule type" value="Genomic_DNA"/>
</dbReference>
<accession>A0AAN7QU85</accession>
<reference evidence="1 2" key="1">
    <citation type="journal article" date="2023" name="Hortic Res">
        <title>Pangenome of water caltrop reveals structural variations and asymmetric subgenome divergence after allopolyploidization.</title>
        <authorList>
            <person name="Zhang X."/>
            <person name="Chen Y."/>
            <person name="Wang L."/>
            <person name="Yuan Y."/>
            <person name="Fang M."/>
            <person name="Shi L."/>
            <person name="Lu R."/>
            <person name="Comes H.P."/>
            <person name="Ma Y."/>
            <person name="Chen Y."/>
            <person name="Huang G."/>
            <person name="Zhou Y."/>
            <person name="Zheng Z."/>
            <person name="Qiu Y."/>
        </authorList>
    </citation>
    <scope>NUCLEOTIDE SEQUENCE [LARGE SCALE GENOMIC DNA]</scope>
    <source>
        <strain evidence="1">F231</strain>
    </source>
</reference>
<protein>
    <submittedName>
        <fullName evidence="1">Uncharacterized protein</fullName>
    </submittedName>
</protein>
<dbReference type="SUPFAM" id="SSF74788">
    <property type="entry name" value="Cullin repeat-like"/>
    <property type="match status" value="1"/>
</dbReference>
<dbReference type="InterPro" id="IPR016159">
    <property type="entry name" value="Cullin_repeat-like_dom_sf"/>
</dbReference>
<evidence type="ECO:0000313" key="2">
    <source>
        <dbReference type="Proteomes" id="UP001346149"/>
    </source>
</evidence>